<dbReference type="PANTHER" id="PTHR43918">
    <property type="entry name" value="ACETYLCHOLINESTERASE"/>
    <property type="match status" value="1"/>
</dbReference>
<evidence type="ECO:0000256" key="2">
    <source>
        <dbReference type="ARBA" id="ARBA00022801"/>
    </source>
</evidence>
<feature type="domain" description="Carboxylesterase type B" evidence="4">
    <location>
        <begin position="3"/>
        <end position="478"/>
    </location>
</feature>
<dbReference type="OrthoDB" id="3199405at2"/>
<accession>A0A543B3L8</accession>
<sequence length="496" mass="54219">MTDPVVTTRSGPIRGVTIDEVHAFKGIRYAMPPVGELRFAPPRPIEPWQVVRDAVDYGHTAAQPPFPLPAEFDLQYPVNPGPDCLNLNIWTANPGPERLPVMVWFHGGGFEGGSSIGYDGSRFARDGVVFVSVNHRLGIDGFTDLGGGVANRGLLDQVAALEWVRDNIAAFGGDPANVTIFGESSGAMFVGMLLTMPMAHGLFRRAIMQSGAGNAVFEPATARYVGERLATALDVPFTPESFARTPLPRLFEALGTVVEALARRPDPRRWNGEPGARVTAFKPVVDGRILPRPPLSAIAGGAGADVDVLIGSNMEEGRLSLLPGGAIDRIDGATLEQAARCYEVPVADAVAAYRIAHPDARPGDMLALLQRDWWYRAPSHQLADSRTDATGRTYLYEFAWRSPVLDGRLGACHFLEVPFVFDLLDSPRFQQFTGLEAPQRLAEEMHAGWIAFAATGDPGWPRYEPSRRPVMRYDTTSTVVFDPNPAERILWTDHRW</sequence>
<evidence type="ECO:0000256" key="3">
    <source>
        <dbReference type="RuleBase" id="RU361235"/>
    </source>
</evidence>
<keyword evidence="2 3" id="KW-0378">Hydrolase</keyword>
<comment type="similarity">
    <text evidence="1 3">Belongs to the type-B carboxylesterase/lipase family.</text>
</comment>
<dbReference type="PROSITE" id="PS00122">
    <property type="entry name" value="CARBOXYLESTERASE_B_1"/>
    <property type="match status" value="1"/>
</dbReference>
<dbReference type="InterPro" id="IPR029058">
    <property type="entry name" value="AB_hydrolase_fold"/>
</dbReference>
<evidence type="ECO:0000313" key="5">
    <source>
        <dbReference type="EMBL" id="TQL79360.1"/>
    </source>
</evidence>
<evidence type="ECO:0000256" key="1">
    <source>
        <dbReference type="ARBA" id="ARBA00005964"/>
    </source>
</evidence>
<dbReference type="Pfam" id="PF00135">
    <property type="entry name" value="COesterase"/>
    <property type="match status" value="1"/>
</dbReference>
<protein>
    <recommendedName>
        <fullName evidence="3">Carboxylic ester hydrolase</fullName>
        <ecNumber evidence="3">3.1.1.-</ecNumber>
    </recommendedName>
</protein>
<dbReference type="GO" id="GO:0052689">
    <property type="term" value="F:carboxylic ester hydrolase activity"/>
    <property type="evidence" value="ECO:0007669"/>
    <property type="project" value="TreeGrafter"/>
</dbReference>
<gene>
    <name evidence="5" type="ORF">FB566_4961</name>
</gene>
<reference evidence="5 6" key="1">
    <citation type="submission" date="2019-06" db="EMBL/GenBank/DDBJ databases">
        <title>Sequencing the genomes of 1000 actinobacteria strains.</title>
        <authorList>
            <person name="Klenk H.-P."/>
        </authorList>
    </citation>
    <scope>NUCLEOTIDE SEQUENCE [LARGE SCALE GENOMIC DNA]</scope>
    <source>
        <strain evidence="5 6">DSM 45928</strain>
    </source>
</reference>
<dbReference type="RefSeq" id="WP_142044604.1">
    <property type="nucleotide sequence ID" value="NZ_JBHTGS010000002.1"/>
</dbReference>
<dbReference type="InterPro" id="IPR002018">
    <property type="entry name" value="CarbesteraseB"/>
</dbReference>
<dbReference type="EMBL" id="VFOW01000001">
    <property type="protein sequence ID" value="TQL79360.1"/>
    <property type="molecule type" value="Genomic_DNA"/>
</dbReference>
<dbReference type="Proteomes" id="UP000317043">
    <property type="component" value="Unassembled WGS sequence"/>
</dbReference>
<dbReference type="InterPro" id="IPR019826">
    <property type="entry name" value="Carboxylesterase_B_AS"/>
</dbReference>
<proteinExistence type="inferred from homology"/>
<organism evidence="5 6">
    <name type="scientific">Stackebrandtia endophytica</name>
    <dbReference type="NCBI Taxonomy" id="1496996"/>
    <lineage>
        <taxon>Bacteria</taxon>
        <taxon>Bacillati</taxon>
        <taxon>Actinomycetota</taxon>
        <taxon>Actinomycetes</taxon>
        <taxon>Glycomycetales</taxon>
        <taxon>Glycomycetaceae</taxon>
        <taxon>Stackebrandtia</taxon>
    </lineage>
</organism>
<dbReference type="FunCoup" id="A0A543B3L8">
    <property type="interactions" value="20"/>
</dbReference>
<keyword evidence="6" id="KW-1185">Reference proteome</keyword>
<dbReference type="InterPro" id="IPR050654">
    <property type="entry name" value="AChE-related_enzymes"/>
</dbReference>
<comment type="caution">
    <text evidence="5">The sequence shown here is derived from an EMBL/GenBank/DDBJ whole genome shotgun (WGS) entry which is preliminary data.</text>
</comment>
<dbReference type="AlphaFoldDB" id="A0A543B3L8"/>
<evidence type="ECO:0000259" key="4">
    <source>
        <dbReference type="Pfam" id="PF00135"/>
    </source>
</evidence>
<dbReference type="SUPFAM" id="SSF53474">
    <property type="entry name" value="alpha/beta-Hydrolases"/>
    <property type="match status" value="1"/>
</dbReference>
<dbReference type="Gene3D" id="3.40.50.1820">
    <property type="entry name" value="alpha/beta hydrolase"/>
    <property type="match status" value="1"/>
</dbReference>
<dbReference type="InParanoid" id="A0A543B3L8"/>
<evidence type="ECO:0000313" key="6">
    <source>
        <dbReference type="Proteomes" id="UP000317043"/>
    </source>
</evidence>
<dbReference type="PANTHER" id="PTHR43918:SF4">
    <property type="entry name" value="CARBOXYLIC ESTER HYDROLASE"/>
    <property type="match status" value="1"/>
</dbReference>
<dbReference type="EC" id="3.1.1.-" evidence="3"/>
<name>A0A543B3L8_9ACTN</name>